<name>A0A5S3Z8H0_9GAMM</name>
<sequence>MFSRRTILALVEALNLNTHDKIERFALELELEAIVSGQWTKEKQTSISKHLIAHGNEKSQTGAPLVVDVVEYLLKEASNNSDFSALENCLASDGYELTDKSVRQSLPQAIPLPESENKLLAILKARGLNVAIGHYEQALAAHGRGDWAATNAQLRSFVEEFFNQCHVLLGAGTGQSTQQRKQDLANCGFFISQYNEFFGNGTGFVEGFWKRLHPHGSHPGLSESADSTFRLHMVLLVLHHYAERLDEKLP</sequence>
<evidence type="ECO:0000313" key="2">
    <source>
        <dbReference type="Proteomes" id="UP000305874"/>
    </source>
</evidence>
<dbReference type="EMBL" id="PNCG01000002">
    <property type="protein sequence ID" value="TMP88311.1"/>
    <property type="molecule type" value="Genomic_DNA"/>
</dbReference>
<proteinExistence type="predicted"/>
<dbReference type="Proteomes" id="UP000305874">
    <property type="component" value="Unassembled WGS sequence"/>
</dbReference>
<reference evidence="2" key="2">
    <citation type="submission" date="2019-06" db="EMBL/GenBank/DDBJ databases">
        <title>Co-occurence of chitin degradation, pigmentation and bioactivity in marine Pseudoalteromonas.</title>
        <authorList>
            <person name="Sonnenschein E.C."/>
            <person name="Bech P.K."/>
        </authorList>
    </citation>
    <scope>NUCLEOTIDE SEQUENCE [LARGE SCALE GENOMIC DNA]</scope>
    <source>
        <strain evidence="2">S2897</strain>
    </source>
</reference>
<dbReference type="RefSeq" id="WP_138547253.1">
    <property type="nucleotide sequence ID" value="NZ_PNCG01000002.1"/>
</dbReference>
<accession>A0A5S3Z8H0</accession>
<dbReference type="AlphaFoldDB" id="A0A5S3Z8H0"/>
<evidence type="ECO:0000313" key="1">
    <source>
        <dbReference type="EMBL" id="TMP88311.1"/>
    </source>
</evidence>
<organism evidence="1 2">
    <name type="scientific">Pseudoalteromonas ruthenica</name>
    <dbReference type="NCBI Taxonomy" id="151081"/>
    <lineage>
        <taxon>Bacteria</taxon>
        <taxon>Pseudomonadati</taxon>
        <taxon>Pseudomonadota</taxon>
        <taxon>Gammaproteobacteria</taxon>
        <taxon>Alteromonadales</taxon>
        <taxon>Pseudoalteromonadaceae</taxon>
        <taxon>Pseudoalteromonas</taxon>
    </lineage>
</organism>
<comment type="caution">
    <text evidence="1">The sequence shown here is derived from an EMBL/GenBank/DDBJ whole genome shotgun (WGS) entry which is preliminary data.</text>
</comment>
<protein>
    <submittedName>
        <fullName evidence="1">Uncharacterized protein</fullName>
    </submittedName>
</protein>
<reference evidence="1 2" key="1">
    <citation type="submission" date="2017-12" db="EMBL/GenBank/DDBJ databases">
        <authorList>
            <person name="Paulsen S."/>
            <person name="Gram L.K."/>
        </authorList>
    </citation>
    <scope>NUCLEOTIDE SEQUENCE [LARGE SCALE GENOMIC DNA]</scope>
    <source>
        <strain evidence="1 2">S2897</strain>
    </source>
</reference>
<gene>
    <name evidence="1" type="ORF">CWC05_02425</name>
</gene>